<evidence type="ECO:0000256" key="4">
    <source>
        <dbReference type="ARBA" id="ARBA00022553"/>
    </source>
</evidence>
<dbReference type="InterPro" id="IPR050428">
    <property type="entry name" value="TCS_sensor_his_kinase"/>
</dbReference>
<dbReference type="InterPro" id="IPR003594">
    <property type="entry name" value="HATPase_dom"/>
</dbReference>
<keyword evidence="10" id="KW-1133">Transmembrane helix</keyword>
<dbReference type="Gene3D" id="3.30.565.10">
    <property type="entry name" value="Histidine kinase-like ATPase, C-terminal domain"/>
    <property type="match status" value="1"/>
</dbReference>
<evidence type="ECO:0000256" key="2">
    <source>
        <dbReference type="ARBA" id="ARBA00004141"/>
    </source>
</evidence>
<evidence type="ECO:0000256" key="8">
    <source>
        <dbReference type="ARBA" id="ARBA00022777"/>
    </source>
</evidence>
<dbReference type="SMART" id="SM00387">
    <property type="entry name" value="HATPase_c"/>
    <property type="match status" value="1"/>
</dbReference>
<keyword evidence="9" id="KW-0067">ATP-binding</keyword>
<dbReference type="InterPro" id="IPR003661">
    <property type="entry name" value="HisK_dim/P_dom"/>
</dbReference>
<dbReference type="SUPFAM" id="SSF47384">
    <property type="entry name" value="Homodimeric domain of signal transducing histidine kinase"/>
    <property type="match status" value="1"/>
</dbReference>
<dbReference type="InterPro" id="IPR004358">
    <property type="entry name" value="Sig_transdc_His_kin-like_C"/>
</dbReference>
<dbReference type="GO" id="GO:0005524">
    <property type="term" value="F:ATP binding"/>
    <property type="evidence" value="ECO:0007669"/>
    <property type="project" value="UniProtKB-KW"/>
</dbReference>
<dbReference type="RefSeq" id="WP_045985712.1">
    <property type="nucleotide sequence ID" value="NZ_CP063052.1"/>
</dbReference>
<dbReference type="Pfam" id="PF02518">
    <property type="entry name" value="HATPase_c"/>
    <property type="match status" value="1"/>
</dbReference>
<evidence type="ECO:0000256" key="6">
    <source>
        <dbReference type="ARBA" id="ARBA00022692"/>
    </source>
</evidence>
<comment type="subcellular location">
    <subcellularLocation>
        <location evidence="2">Membrane</location>
        <topology evidence="2">Multi-pass membrane protein</topology>
    </subcellularLocation>
</comment>
<keyword evidence="5" id="KW-0808">Transferase</keyword>
<evidence type="ECO:0000256" key="12">
    <source>
        <dbReference type="ARBA" id="ARBA00023136"/>
    </source>
</evidence>
<keyword evidence="11" id="KW-0902">Two-component regulatory system</keyword>
<keyword evidence="4" id="KW-0597">Phosphoprotein</keyword>
<dbReference type="Pfam" id="PF00512">
    <property type="entry name" value="HisKA"/>
    <property type="match status" value="1"/>
</dbReference>
<keyword evidence="8 13" id="KW-0418">Kinase</keyword>
<evidence type="ECO:0000256" key="7">
    <source>
        <dbReference type="ARBA" id="ARBA00022741"/>
    </source>
</evidence>
<dbReference type="InterPro" id="IPR005467">
    <property type="entry name" value="His_kinase_dom"/>
</dbReference>
<evidence type="ECO:0000256" key="9">
    <source>
        <dbReference type="ARBA" id="ARBA00022840"/>
    </source>
</evidence>
<dbReference type="GO" id="GO:0000155">
    <property type="term" value="F:phosphorelay sensor kinase activity"/>
    <property type="evidence" value="ECO:0007669"/>
    <property type="project" value="InterPro"/>
</dbReference>
<dbReference type="PANTHER" id="PTHR45436">
    <property type="entry name" value="SENSOR HISTIDINE KINASE YKOH"/>
    <property type="match status" value="1"/>
</dbReference>
<evidence type="ECO:0000256" key="1">
    <source>
        <dbReference type="ARBA" id="ARBA00000085"/>
    </source>
</evidence>
<dbReference type="PRINTS" id="PR00344">
    <property type="entry name" value="BCTRLSENSOR"/>
</dbReference>
<dbReference type="FunFam" id="3.30.565.10:FF:000006">
    <property type="entry name" value="Sensor histidine kinase WalK"/>
    <property type="match status" value="1"/>
</dbReference>
<keyword evidence="7" id="KW-0547">Nucleotide-binding</keyword>
<dbReference type="EMBL" id="JXXR01000010">
    <property type="protein sequence ID" value="KJY73941.1"/>
    <property type="molecule type" value="Genomic_DNA"/>
</dbReference>
<comment type="catalytic activity">
    <reaction evidence="1">
        <text>ATP + protein L-histidine = ADP + protein N-phospho-L-histidine.</text>
        <dbReference type="EC" id="2.7.13.3"/>
    </reaction>
</comment>
<gene>
    <name evidence="13" type="ORF">TW71_09525</name>
</gene>
<keyword evidence="12" id="KW-0472">Membrane</keyword>
<organism evidence="13">
    <name type="scientific">Vibrio coralliilyticus</name>
    <dbReference type="NCBI Taxonomy" id="190893"/>
    <lineage>
        <taxon>Bacteria</taxon>
        <taxon>Pseudomonadati</taxon>
        <taxon>Pseudomonadota</taxon>
        <taxon>Gammaproteobacteria</taxon>
        <taxon>Vibrionales</taxon>
        <taxon>Vibrionaceae</taxon>
        <taxon>Vibrio</taxon>
    </lineage>
</organism>
<dbReference type="SUPFAM" id="SSF55874">
    <property type="entry name" value="ATPase domain of HSP90 chaperone/DNA topoisomerase II/histidine kinase"/>
    <property type="match status" value="1"/>
</dbReference>
<dbReference type="SMART" id="SM00388">
    <property type="entry name" value="HisKA"/>
    <property type="match status" value="1"/>
</dbReference>
<dbReference type="InterPro" id="IPR036890">
    <property type="entry name" value="HATPase_C_sf"/>
</dbReference>
<dbReference type="InterPro" id="IPR036097">
    <property type="entry name" value="HisK_dim/P_sf"/>
</dbReference>
<dbReference type="AlphaFoldDB" id="A0A837G9G2"/>
<evidence type="ECO:0000256" key="5">
    <source>
        <dbReference type="ARBA" id="ARBA00022679"/>
    </source>
</evidence>
<reference evidence="13" key="1">
    <citation type="journal article" date="2015" name="BMC Genomics">
        <title>Genome mining reveals unlocked bioactive potential of marine Gram-negative bacteria.</title>
        <authorList>
            <person name="Machado H."/>
            <person name="Sonnenschein E.C."/>
            <person name="Melchiorsen J."/>
            <person name="Gram L."/>
        </authorList>
    </citation>
    <scope>NUCLEOTIDE SEQUENCE</scope>
    <source>
        <strain evidence="13">S2052</strain>
    </source>
</reference>
<dbReference type="GO" id="GO:0005886">
    <property type="term" value="C:plasma membrane"/>
    <property type="evidence" value="ECO:0007669"/>
    <property type="project" value="UniProtKB-ARBA"/>
</dbReference>
<keyword evidence="6" id="KW-0812">Transmembrane</keyword>
<evidence type="ECO:0000313" key="13">
    <source>
        <dbReference type="EMBL" id="KJY73941.1"/>
    </source>
</evidence>
<evidence type="ECO:0000256" key="11">
    <source>
        <dbReference type="ARBA" id="ARBA00023012"/>
    </source>
</evidence>
<evidence type="ECO:0000256" key="10">
    <source>
        <dbReference type="ARBA" id="ARBA00022989"/>
    </source>
</evidence>
<dbReference type="PROSITE" id="PS50109">
    <property type="entry name" value="HIS_KIN"/>
    <property type="match status" value="1"/>
</dbReference>
<comment type="caution">
    <text evidence="13">The sequence shown here is derived from an EMBL/GenBank/DDBJ whole genome shotgun (WGS) entry which is preliminary data.</text>
</comment>
<protein>
    <recommendedName>
        <fullName evidence="3">histidine kinase</fullName>
        <ecNumber evidence="3">2.7.13.3</ecNumber>
    </recommendedName>
</protein>
<dbReference type="CDD" id="cd00082">
    <property type="entry name" value="HisKA"/>
    <property type="match status" value="1"/>
</dbReference>
<dbReference type="PANTHER" id="PTHR45436:SF14">
    <property type="entry name" value="SENSOR PROTEIN QSEC"/>
    <property type="match status" value="1"/>
</dbReference>
<sequence length="479" mass="53948">MRLNSVKRRVALASVLLCLAVITASTIWVYLDTRQAITDVDDARLQDLSESFLKVLLLTDPSVIGEDRNSDPETVFANITSKTSPKDKLEKWSRAKLLKDNFAYLLLDSKGAVLASSPNAPPVDLKMMRHPGLNDIQDQGQSNMWRGVTMLLTQPKTGEPMWLWLGEDKHLRSEVENKIAIPAIVPMLVATPFLCLLLVLFTYHLFAPISRLEKEVSEKSIDNLSPLNITDVPTELDSLVKRLNYLFDQVDAAWQREKRFNQDAAHELRTPLAVIKLNAQNALETQNAEEKDHDLKQIEKSITRSERTIEQLLTLAKVESGLVVDLSQTVDVAQILRNVIGELVPLALKQQQKITLAADEETYAIQGNEIFLNCLFRNLMDNAIRYSGEGTRIWAEVTEHEEHVQIVIADSGRGMSQIDIDRIFERFFRGKETQNKAQGAGLGMAIVERVIALHQGKIDVRSQEPGLAFIITLPKFRLI</sequence>
<name>A0A837G9G2_9VIBR</name>
<dbReference type="Gene3D" id="1.10.287.130">
    <property type="match status" value="1"/>
</dbReference>
<evidence type="ECO:0000256" key="3">
    <source>
        <dbReference type="ARBA" id="ARBA00012438"/>
    </source>
</evidence>
<proteinExistence type="predicted"/>
<accession>A0A837G9G2</accession>
<dbReference type="EC" id="2.7.13.3" evidence="3"/>